<evidence type="ECO:0000313" key="3">
    <source>
        <dbReference type="EMBL" id="SMQ59603.1"/>
    </source>
</evidence>
<dbReference type="SMART" id="SM00465">
    <property type="entry name" value="GIYc"/>
    <property type="match status" value="1"/>
</dbReference>
<keyword evidence="4" id="KW-1185">Reference proteome</keyword>
<sequence length="121" mass="13913">MGRWRYSEGFVAPAQAGAASIMELRVTRNAHVYIMTNKPMGVLYIGVTDNLPARITAHRSGTGSEFCKKWQLKRLYVEPFNRIDEAIAREKALKKWNRLWKLRLVCEANPEWADLFETISG</sequence>
<reference evidence="4" key="1">
    <citation type="submission" date="2017-04" db="EMBL/GenBank/DDBJ databases">
        <authorList>
            <person name="Varghese N."/>
            <person name="Submissions S."/>
        </authorList>
    </citation>
    <scope>NUCLEOTIDE SEQUENCE [LARGE SCALE GENOMIC DNA]</scope>
    <source>
        <strain evidence="4">UI2</strain>
    </source>
</reference>
<dbReference type="SUPFAM" id="SSF82771">
    <property type="entry name" value="GIY-YIG endonuclease"/>
    <property type="match status" value="1"/>
</dbReference>
<evidence type="ECO:0000259" key="2">
    <source>
        <dbReference type="PROSITE" id="PS50164"/>
    </source>
</evidence>
<dbReference type="Proteomes" id="UP000194469">
    <property type="component" value="Unassembled WGS sequence"/>
</dbReference>
<feature type="domain" description="GIY-YIG" evidence="2">
    <location>
        <begin position="28"/>
        <end position="103"/>
    </location>
</feature>
<gene>
    <name evidence="3" type="ORF">SAMN06295984_0294</name>
</gene>
<dbReference type="CDD" id="cd10448">
    <property type="entry name" value="GIY-YIG_unchar_3"/>
    <property type="match status" value="1"/>
</dbReference>
<keyword evidence="3" id="KW-0540">Nuclease</keyword>
<protein>
    <submittedName>
        <fullName evidence="3">Putative endonuclease</fullName>
    </submittedName>
</protein>
<accession>A0A1Y6EHH3</accession>
<keyword evidence="3" id="KW-0255">Endonuclease</keyword>
<proteinExistence type="inferred from homology"/>
<dbReference type="AlphaFoldDB" id="A0A1Y6EHH3"/>
<dbReference type="InterPro" id="IPR035901">
    <property type="entry name" value="GIY-YIG_endonuc_sf"/>
</dbReference>
<keyword evidence="3" id="KW-0378">Hydrolase</keyword>
<dbReference type="EMBL" id="FXWL01000001">
    <property type="protein sequence ID" value="SMQ59603.1"/>
    <property type="molecule type" value="Genomic_DNA"/>
</dbReference>
<dbReference type="PROSITE" id="PS50164">
    <property type="entry name" value="GIY_YIG"/>
    <property type="match status" value="1"/>
</dbReference>
<name>A0A1Y6EHH3_9SPHN</name>
<dbReference type="Gene3D" id="3.40.1440.10">
    <property type="entry name" value="GIY-YIG endonuclease"/>
    <property type="match status" value="1"/>
</dbReference>
<dbReference type="InterPro" id="IPR050190">
    <property type="entry name" value="UPF0213_domain"/>
</dbReference>
<evidence type="ECO:0000313" key="4">
    <source>
        <dbReference type="Proteomes" id="UP000194469"/>
    </source>
</evidence>
<evidence type="ECO:0000256" key="1">
    <source>
        <dbReference type="ARBA" id="ARBA00007435"/>
    </source>
</evidence>
<dbReference type="Pfam" id="PF01541">
    <property type="entry name" value="GIY-YIG"/>
    <property type="match status" value="1"/>
</dbReference>
<comment type="similarity">
    <text evidence="1">Belongs to the UPF0213 family.</text>
</comment>
<dbReference type="InterPro" id="IPR000305">
    <property type="entry name" value="GIY-YIG_endonuc"/>
</dbReference>
<organism evidence="3 4">
    <name type="scientific">Sphingopyxis terrae subsp. ummariensis</name>
    <dbReference type="NCBI Taxonomy" id="429001"/>
    <lineage>
        <taxon>Bacteria</taxon>
        <taxon>Pseudomonadati</taxon>
        <taxon>Pseudomonadota</taxon>
        <taxon>Alphaproteobacteria</taxon>
        <taxon>Sphingomonadales</taxon>
        <taxon>Sphingomonadaceae</taxon>
        <taxon>Sphingopyxis</taxon>
    </lineage>
</organism>
<dbReference type="PANTHER" id="PTHR34477">
    <property type="entry name" value="UPF0213 PROTEIN YHBQ"/>
    <property type="match status" value="1"/>
</dbReference>
<dbReference type="GO" id="GO:0004519">
    <property type="term" value="F:endonuclease activity"/>
    <property type="evidence" value="ECO:0007669"/>
    <property type="project" value="UniProtKB-KW"/>
</dbReference>
<dbReference type="PANTHER" id="PTHR34477:SF5">
    <property type="entry name" value="BSL5627 PROTEIN"/>
    <property type="match status" value="1"/>
</dbReference>